<feature type="DNA-binding region" description="H-T-H motif" evidence="4">
    <location>
        <begin position="29"/>
        <end position="48"/>
    </location>
</feature>
<dbReference type="PRINTS" id="PR00455">
    <property type="entry name" value="HTHTETR"/>
</dbReference>
<dbReference type="PROSITE" id="PS50977">
    <property type="entry name" value="HTH_TETR_2"/>
    <property type="match status" value="1"/>
</dbReference>
<keyword evidence="1" id="KW-0805">Transcription regulation</keyword>
<evidence type="ECO:0000259" key="5">
    <source>
        <dbReference type="PROSITE" id="PS50977"/>
    </source>
</evidence>
<evidence type="ECO:0000313" key="7">
    <source>
        <dbReference type="Proteomes" id="UP000269265"/>
    </source>
</evidence>
<keyword evidence="3" id="KW-0804">Transcription</keyword>
<dbReference type="InterPro" id="IPR001647">
    <property type="entry name" value="HTH_TetR"/>
</dbReference>
<dbReference type="RefSeq" id="WP_125241869.1">
    <property type="nucleotide sequence ID" value="NZ_RSED01000002.1"/>
</dbReference>
<dbReference type="InterPro" id="IPR009057">
    <property type="entry name" value="Homeodomain-like_sf"/>
</dbReference>
<gene>
    <name evidence="6" type="ORF">EIP75_03645</name>
</gene>
<dbReference type="AlphaFoldDB" id="A0A3R8YQX5"/>
<feature type="domain" description="HTH tetR-type" evidence="5">
    <location>
        <begin position="6"/>
        <end position="66"/>
    </location>
</feature>
<keyword evidence="2 4" id="KW-0238">DNA-binding</keyword>
<dbReference type="PANTHER" id="PTHR30055">
    <property type="entry name" value="HTH-TYPE TRANSCRIPTIONAL REGULATOR RUTR"/>
    <property type="match status" value="1"/>
</dbReference>
<keyword evidence="7" id="KW-1185">Reference proteome</keyword>
<evidence type="ECO:0000313" key="6">
    <source>
        <dbReference type="EMBL" id="RRS05962.1"/>
    </source>
</evidence>
<name>A0A3R8YQX5_9BURK</name>
<organism evidence="6 7">
    <name type="scientific">Aquabacterium soli</name>
    <dbReference type="NCBI Taxonomy" id="2493092"/>
    <lineage>
        <taxon>Bacteria</taxon>
        <taxon>Pseudomonadati</taxon>
        <taxon>Pseudomonadota</taxon>
        <taxon>Betaproteobacteria</taxon>
        <taxon>Burkholderiales</taxon>
        <taxon>Aquabacterium</taxon>
    </lineage>
</organism>
<dbReference type="Proteomes" id="UP000269265">
    <property type="component" value="Unassembled WGS sequence"/>
</dbReference>
<protein>
    <submittedName>
        <fullName evidence="6">TetR/AcrR family transcriptional regulator</fullName>
    </submittedName>
</protein>
<dbReference type="Gene3D" id="1.10.10.60">
    <property type="entry name" value="Homeodomain-like"/>
    <property type="match status" value="1"/>
</dbReference>
<dbReference type="GO" id="GO:0000976">
    <property type="term" value="F:transcription cis-regulatory region binding"/>
    <property type="evidence" value="ECO:0007669"/>
    <property type="project" value="TreeGrafter"/>
</dbReference>
<dbReference type="InterPro" id="IPR025996">
    <property type="entry name" value="MT1864/Rv1816-like_C"/>
</dbReference>
<dbReference type="EMBL" id="RSED01000002">
    <property type="protein sequence ID" value="RRS05962.1"/>
    <property type="molecule type" value="Genomic_DNA"/>
</dbReference>
<dbReference type="InterPro" id="IPR036271">
    <property type="entry name" value="Tet_transcr_reg_TetR-rel_C_sf"/>
</dbReference>
<dbReference type="InterPro" id="IPR050109">
    <property type="entry name" value="HTH-type_TetR-like_transc_reg"/>
</dbReference>
<dbReference type="Gene3D" id="1.10.357.10">
    <property type="entry name" value="Tetracycline Repressor, domain 2"/>
    <property type="match status" value="1"/>
</dbReference>
<dbReference type="PANTHER" id="PTHR30055:SF239">
    <property type="entry name" value="TRANSCRIPTIONAL REGULATORY PROTEIN"/>
    <property type="match status" value="1"/>
</dbReference>
<sequence length="194" mass="20715">MSYPQKINRDTVLQAAVAYLEQHGMEALSMRTLAAELGVTPNALYRYFSSKAALEYAMADEAGRLLYQALQAAAGGQPPLPALGAVGMAYLHFARANPALYAVMTSHCKSEEEPASHAQIWDLAGTLLGSVYQGDDLDDLALSLWAYLHGLAELDRANMLEGRPTDALLATGMKVFLAGLTAAPPHQARSGHAT</sequence>
<dbReference type="OrthoDB" id="63332at2"/>
<comment type="caution">
    <text evidence="6">The sequence shown here is derived from an EMBL/GenBank/DDBJ whole genome shotgun (WGS) entry which is preliminary data.</text>
</comment>
<evidence type="ECO:0000256" key="4">
    <source>
        <dbReference type="PROSITE-ProRule" id="PRU00335"/>
    </source>
</evidence>
<dbReference type="Pfam" id="PF00440">
    <property type="entry name" value="TetR_N"/>
    <property type="match status" value="1"/>
</dbReference>
<dbReference type="SUPFAM" id="SSF46689">
    <property type="entry name" value="Homeodomain-like"/>
    <property type="match status" value="1"/>
</dbReference>
<reference evidence="6 7" key="1">
    <citation type="submission" date="2018-12" db="EMBL/GenBank/DDBJ databases">
        <title>The whole draft genome of Aquabacterium sp. SJQ9.</title>
        <authorList>
            <person name="Sun L."/>
            <person name="Gao X."/>
            <person name="Chen W."/>
            <person name="Huang K."/>
        </authorList>
    </citation>
    <scope>NUCLEOTIDE SEQUENCE [LARGE SCALE GENOMIC DNA]</scope>
    <source>
        <strain evidence="6 7">SJQ9</strain>
    </source>
</reference>
<evidence type="ECO:0000256" key="3">
    <source>
        <dbReference type="ARBA" id="ARBA00023163"/>
    </source>
</evidence>
<proteinExistence type="predicted"/>
<dbReference type="GO" id="GO:0003700">
    <property type="term" value="F:DNA-binding transcription factor activity"/>
    <property type="evidence" value="ECO:0007669"/>
    <property type="project" value="TreeGrafter"/>
</dbReference>
<dbReference type="Pfam" id="PF13305">
    <property type="entry name" value="TetR_C_33"/>
    <property type="match status" value="1"/>
</dbReference>
<evidence type="ECO:0000256" key="2">
    <source>
        <dbReference type="ARBA" id="ARBA00023125"/>
    </source>
</evidence>
<dbReference type="SUPFAM" id="SSF48498">
    <property type="entry name" value="Tetracyclin repressor-like, C-terminal domain"/>
    <property type="match status" value="1"/>
</dbReference>
<accession>A0A3R8YQX5</accession>
<evidence type="ECO:0000256" key="1">
    <source>
        <dbReference type="ARBA" id="ARBA00023015"/>
    </source>
</evidence>